<evidence type="ECO:0000256" key="2">
    <source>
        <dbReference type="ARBA" id="ARBA00023015"/>
    </source>
</evidence>
<dbReference type="OrthoDB" id="9803735at2"/>
<dbReference type="Gene3D" id="1.10.10.10">
    <property type="entry name" value="Winged helix-like DNA-binding domain superfamily/Winged helix DNA-binding domain"/>
    <property type="match status" value="1"/>
</dbReference>
<gene>
    <name evidence="6" type="ORF">AYR63_12445</name>
</gene>
<dbReference type="SUPFAM" id="SSF53850">
    <property type="entry name" value="Periplasmic binding protein-like II"/>
    <property type="match status" value="1"/>
</dbReference>
<dbReference type="EMBL" id="CP014924">
    <property type="protein sequence ID" value="ANZ67868.1"/>
    <property type="molecule type" value="Genomic_DNA"/>
</dbReference>
<name>A0A1B2J0W0_9LACO</name>
<dbReference type="KEGG" id="lpd:AYR62_05535"/>
<dbReference type="InterPro" id="IPR000847">
    <property type="entry name" value="LysR_HTH_N"/>
</dbReference>
<dbReference type="GO" id="GO:0003700">
    <property type="term" value="F:DNA-binding transcription factor activity"/>
    <property type="evidence" value="ECO:0007669"/>
    <property type="project" value="InterPro"/>
</dbReference>
<dbReference type="STRING" id="240427.AYR62_05535"/>
<organism evidence="6 7">
    <name type="scientific">Secundilactobacillus paracollinoides</name>
    <dbReference type="NCBI Taxonomy" id="240427"/>
    <lineage>
        <taxon>Bacteria</taxon>
        <taxon>Bacillati</taxon>
        <taxon>Bacillota</taxon>
        <taxon>Bacilli</taxon>
        <taxon>Lactobacillales</taxon>
        <taxon>Lactobacillaceae</taxon>
        <taxon>Secundilactobacillus</taxon>
    </lineage>
</organism>
<dbReference type="PROSITE" id="PS50931">
    <property type="entry name" value="HTH_LYSR"/>
    <property type="match status" value="1"/>
</dbReference>
<keyword evidence="7" id="KW-1185">Reference proteome</keyword>
<dbReference type="InterPro" id="IPR036390">
    <property type="entry name" value="WH_DNA-bd_sf"/>
</dbReference>
<evidence type="ECO:0000256" key="1">
    <source>
        <dbReference type="ARBA" id="ARBA00009437"/>
    </source>
</evidence>
<dbReference type="InterPro" id="IPR036388">
    <property type="entry name" value="WH-like_DNA-bd_sf"/>
</dbReference>
<keyword evidence="3" id="KW-0238">DNA-binding</keyword>
<keyword evidence="2" id="KW-0805">Transcription regulation</keyword>
<evidence type="ECO:0000256" key="3">
    <source>
        <dbReference type="ARBA" id="ARBA00023125"/>
    </source>
</evidence>
<evidence type="ECO:0000259" key="5">
    <source>
        <dbReference type="PROSITE" id="PS50931"/>
    </source>
</evidence>
<dbReference type="SUPFAM" id="SSF46785">
    <property type="entry name" value="Winged helix' DNA-binding domain"/>
    <property type="match status" value="1"/>
</dbReference>
<sequence>MELRVLRYFYTIAEQGNISQAAAVLHITQPTLSRQLKELEDELKTQLFIRNKRQLTLTDAGLFLKSRAEEILQLTQQTTQEFEDRRSELFSGHISIGCVEADNSDTLAMILEDFVADYPQVTFDIFSGNSEIITDRLDKGLLDVAILLEPVDTEKYATLTLPRIETWGLLVSKDSFFAQKSVITPEDIPQIALMASSRQEIMEMLANWAHVPAASLNVIGTYNLAFNVLPLVDHEVGAALVVKGALLNRIPEGTVYLPFDPAIQTNCVLVWRKERVITPVTNEFIRYFKEAFGKQNNNSAK</sequence>
<feature type="domain" description="HTH lysR-type" evidence="5">
    <location>
        <begin position="1"/>
        <end position="58"/>
    </location>
</feature>
<keyword evidence="4" id="KW-0804">Transcription</keyword>
<evidence type="ECO:0000256" key="4">
    <source>
        <dbReference type="ARBA" id="ARBA00023163"/>
    </source>
</evidence>
<comment type="similarity">
    <text evidence="1">Belongs to the LysR transcriptional regulatory family.</text>
</comment>
<protein>
    <submittedName>
        <fullName evidence="6">Transcriptional regulator</fullName>
    </submittedName>
</protein>
<dbReference type="PANTHER" id="PTHR30419:SF8">
    <property type="entry name" value="NITROGEN ASSIMILATION TRANSCRIPTIONAL ACTIVATOR-RELATED"/>
    <property type="match status" value="1"/>
</dbReference>
<dbReference type="Pfam" id="PF03466">
    <property type="entry name" value="LysR_substrate"/>
    <property type="match status" value="1"/>
</dbReference>
<evidence type="ECO:0000313" key="7">
    <source>
        <dbReference type="Proteomes" id="UP000093267"/>
    </source>
</evidence>
<dbReference type="RefSeq" id="WP_056987255.1">
    <property type="nucleotide sequence ID" value="NZ_CP014915.1"/>
</dbReference>
<dbReference type="Pfam" id="PF00126">
    <property type="entry name" value="HTH_1"/>
    <property type="match status" value="1"/>
</dbReference>
<dbReference type="Gene3D" id="3.40.190.290">
    <property type="match status" value="1"/>
</dbReference>
<dbReference type="Proteomes" id="UP000093267">
    <property type="component" value="Chromosome"/>
</dbReference>
<proteinExistence type="inferred from homology"/>
<dbReference type="GO" id="GO:0003677">
    <property type="term" value="F:DNA binding"/>
    <property type="evidence" value="ECO:0007669"/>
    <property type="project" value="UniProtKB-KW"/>
</dbReference>
<evidence type="ECO:0000313" key="6">
    <source>
        <dbReference type="EMBL" id="ANZ67868.1"/>
    </source>
</evidence>
<dbReference type="PRINTS" id="PR00039">
    <property type="entry name" value="HTHLYSR"/>
</dbReference>
<reference evidence="6 7" key="1">
    <citation type="submission" date="2016-03" db="EMBL/GenBank/DDBJ databases">
        <title>Pediococcus and Lactobacillus from brewery environment - whole genome sequencing and assembly.</title>
        <authorList>
            <person name="Behr J."/>
            <person name="Geissler A.J."/>
            <person name="Vogel R.F."/>
        </authorList>
    </citation>
    <scope>NUCLEOTIDE SEQUENCE [LARGE SCALE GENOMIC DNA]</scope>
    <source>
        <strain evidence="6 7">TMW 1.1995</strain>
    </source>
</reference>
<dbReference type="PANTHER" id="PTHR30419">
    <property type="entry name" value="HTH-TYPE TRANSCRIPTIONAL REGULATOR YBHD"/>
    <property type="match status" value="1"/>
</dbReference>
<accession>A0A1B2J0W0</accession>
<dbReference type="AlphaFoldDB" id="A0A1B2J0W0"/>
<dbReference type="InterPro" id="IPR005119">
    <property type="entry name" value="LysR_subst-bd"/>
</dbReference>
<dbReference type="GO" id="GO:0005829">
    <property type="term" value="C:cytosol"/>
    <property type="evidence" value="ECO:0007669"/>
    <property type="project" value="TreeGrafter"/>
</dbReference>
<dbReference type="InterPro" id="IPR050950">
    <property type="entry name" value="HTH-type_LysR_regulators"/>
</dbReference>
<dbReference type="CDD" id="cd05466">
    <property type="entry name" value="PBP2_LTTR_substrate"/>
    <property type="match status" value="1"/>
</dbReference>
<dbReference type="FunFam" id="1.10.10.10:FF:000001">
    <property type="entry name" value="LysR family transcriptional regulator"/>
    <property type="match status" value="1"/>
</dbReference>